<feature type="compositionally biased region" description="Basic and acidic residues" evidence="1">
    <location>
        <begin position="138"/>
        <end position="153"/>
    </location>
</feature>
<feature type="region of interest" description="Disordered" evidence="1">
    <location>
        <begin position="233"/>
        <end position="260"/>
    </location>
</feature>
<dbReference type="AlphaFoldDB" id="A0A1M7MIP2"/>
<accession>A0A1M7MIP2</accession>
<name>A0A1M7MIP2_9ACTN</name>
<sequence>MVGQNRRWWSRALPAARLHVTGDASEQIDQSAARPGTCRRRGRAVAPDALADGDGHGGGAVSHRRRTASLCGLSPRVQRLGRKESSRAKSWSARVIVARQQRILRPLRRRHQRLLQPLQLQRHLLEDPARHLTARHGSVKERGPASHLGDRAPHTGRRAHPTSQRARRHRPATAVIKPSCDPTLVTGAWPDQARNDNSHLVQAVDADPGAAIAGLLLEVFPVLVGHVDPDVVGPTDDVRDEGEVRRPGCVAPGAGAPEVQ</sequence>
<feature type="compositionally biased region" description="Basic residues" evidence="1">
    <location>
        <begin position="154"/>
        <end position="171"/>
    </location>
</feature>
<feature type="region of interest" description="Disordered" evidence="1">
    <location>
        <begin position="22"/>
        <end position="65"/>
    </location>
</feature>
<evidence type="ECO:0000313" key="3">
    <source>
        <dbReference type="Proteomes" id="UP000184111"/>
    </source>
</evidence>
<organism evidence="2 3">
    <name type="scientific">Actinacidiphila paucisporea</name>
    <dbReference type="NCBI Taxonomy" id="310782"/>
    <lineage>
        <taxon>Bacteria</taxon>
        <taxon>Bacillati</taxon>
        <taxon>Actinomycetota</taxon>
        <taxon>Actinomycetes</taxon>
        <taxon>Kitasatosporales</taxon>
        <taxon>Streptomycetaceae</taxon>
        <taxon>Actinacidiphila</taxon>
    </lineage>
</organism>
<protein>
    <submittedName>
        <fullName evidence="2">Uncharacterized protein</fullName>
    </submittedName>
</protein>
<evidence type="ECO:0000313" key="2">
    <source>
        <dbReference type="EMBL" id="SHM90673.1"/>
    </source>
</evidence>
<reference evidence="2 3" key="1">
    <citation type="submission" date="2016-11" db="EMBL/GenBank/DDBJ databases">
        <authorList>
            <person name="Jaros S."/>
            <person name="Januszkiewicz K."/>
            <person name="Wedrychowicz H."/>
        </authorList>
    </citation>
    <scope>NUCLEOTIDE SEQUENCE [LARGE SCALE GENOMIC DNA]</scope>
    <source>
        <strain evidence="2 3">CGMCC 4.2025</strain>
    </source>
</reference>
<proteinExistence type="predicted"/>
<keyword evidence="3" id="KW-1185">Reference proteome</keyword>
<dbReference type="EMBL" id="FRBI01000016">
    <property type="protein sequence ID" value="SHM90673.1"/>
    <property type="molecule type" value="Genomic_DNA"/>
</dbReference>
<feature type="region of interest" description="Disordered" evidence="1">
    <location>
        <begin position="133"/>
        <end position="171"/>
    </location>
</feature>
<evidence type="ECO:0000256" key="1">
    <source>
        <dbReference type="SAM" id="MobiDB-lite"/>
    </source>
</evidence>
<gene>
    <name evidence="2" type="ORF">SAMN05216499_11655</name>
</gene>
<dbReference type="Proteomes" id="UP000184111">
    <property type="component" value="Unassembled WGS sequence"/>
</dbReference>